<dbReference type="OrthoDB" id="408541at2759"/>
<dbReference type="AlphaFoldDB" id="A0A1E7EWR4"/>
<gene>
    <name evidence="8" type="ORF">FRACYDRAFT_247894</name>
</gene>
<keyword evidence="2" id="KW-0808">Transferase</keyword>
<dbReference type="EMBL" id="KV784373">
    <property type="protein sequence ID" value="OEU10279.1"/>
    <property type="molecule type" value="Genomic_DNA"/>
</dbReference>
<dbReference type="GO" id="GO:0016432">
    <property type="term" value="F:tRNA-uridine aminocarboxypropyltransferase activity"/>
    <property type="evidence" value="ECO:0007669"/>
    <property type="project" value="UniProtKB-EC"/>
</dbReference>
<evidence type="ECO:0000256" key="5">
    <source>
        <dbReference type="ARBA" id="ARBA00048718"/>
    </source>
</evidence>
<keyword evidence="4" id="KW-0819">tRNA processing</keyword>
<evidence type="ECO:0000256" key="1">
    <source>
        <dbReference type="ARBA" id="ARBA00012386"/>
    </source>
</evidence>
<sequence length="470" mass="52750">MTTASNNNQRYQFSVNAFRSSNLKNNNDVGITTTFKQRFSSSSFHHRGVVVGNRRSSLDGSSLSSSSSRSLSSELSPLDENYFLNQVETTVSNVLNQTYNVNRNNNSNSSSSSNNDVDVSADISIEDVDNMDIMDLPEGTEREAFGIARHLYRRLSSLRRNNDCPRCWMQRAHCICSHCKPVVSSSTTTISIGDHDHNSSNINNHINHHYNNNNNNNNTNQTTDGIGGEGSSSGRSSSSSFTLRRIFLIMHHKEIGLKVDTAKLILASFPFQCELVIGGIGPEYQHSMKDLLESIDDPTITSLVLFPDESANTLNEIITMNDVVGSNSENNKNNDNSNKSSSNGGRNLQNDKKQQILCDDKENHNNSNNDCYDLIVLDGTWAQARKFHSRYFSSLVEDDENNNDDNDNDDDYTLHHPRRKKKLRHVKLSEESVQLLQDGSTQTGEHQLRRHEIPWRQVGTFEALVKGVSQ</sequence>
<dbReference type="SMART" id="SM01144">
    <property type="entry name" value="DTW"/>
    <property type="match status" value="1"/>
</dbReference>
<organism evidence="8 9">
    <name type="scientific">Fragilariopsis cylindrus CCMP1102</name>
    <dbReference type="NCBI Taxonomy" id="635003"/>
    <lineage>
        <taxon>Eukaryota</taxon>
        <taxon>Sar</taxon>
        <taxon>Stramenopiles</taxon>
        <taxon>Ochrophyta</taxon>
        <taxon>Bacillariophyta</taxon>
        <taxon>Bacillariophyceae</taxon>
        <taxon>Bacillariophycidae</taxon>
        <taxon>Bacillariales</taxon>
        <taxon>Bacillariaceae</taxon>
        <taxon>Fragilariopsis</taxon>
    </lineage>
</organism>
<evidence type="ECO:0000259" key="7">
    <source>
        <dbReference type="SMART" id="SM01144"/>
    </source>
</evidence>
<evidence type="ECO:0000256" key="3">
    <source>
        <dbReference type="ARBA" id="ARBA00022691"/>
    </source>
</evidence>
<feature type="compositionally biased region" description="Low complexity" evidence="6">
    <location>
        <begin position="326"/>
        <end position="343"/>
    </location>
</feature>
<feature type="domain" description="DTW" evidence="7">
    <location>
        <begin position="160"/>
        <end position="451"/>
    </location>
</feature>
<dbReference type="InParanoid" id="A0A1E7EWR4"/>
<protein>
    <recommendedName>
        <fullName evidence="1">tRNA-uridine aminocarboxypropyltransferase</fullName>
        <ecNumber evidence="1">2.5.1.25</ecNumber>
    </recommendedName>
</protein>
<name>A0A1E7EWR4_9STRA</name>
<accession>A0A1E7EWR4</accession>
<dbReference type="KEGG" id="fcy:FRACYDRAFT_247894"/>
<keyword evidence="9" id="KW-1185">Reference proteome</keyword>
<evidence type="ECO:0000313" key="9">
    <source>
        <dbReference type="Proteomes" id="UP000095751"/>
    </source>
</evidence>
<dbReference type="InterPro" id="IPR005636">
    <property type="entry name" value="DTW"/>
</dbReference>
<dbReference type="Proteomes" id="UP000095751">
    <property type="component" value="Unassembled WGS sequence"/>
</dbReference>
<feature type="region of interest" description="Disordered" evidence="6">
    <location>
        <begin position="324"/>
        <end position="349"/>
    </location>
</feature>
<feature type="region of interest" description="Disordered" evidence="6">
    <location>
        <begin position="397"/>
        <end position="420"/>
    </location>
</feature>
<dbReference type="EC" id="2.5.1.25" evidence="1"/>
<reference evidence="8 9" key="1">
    <citation type="submission" date="2016-09" db="EMBL/GenBank/DDBJ databases">
        <title>Extensive genetic diversity and differential bi-allelic expression allows diatom success in the polar Southern Ocean.</title>
        <authorList>
            <consortium name="DOE Joint Genome Institute"/>
            <person name="Mock T."/>
            <person name="Otillar R.P."/>
            <person name="Strauss J."/>
            <person name="Dupont C."/>
            <person name="Frickenhaus S."/>
            <person name="Maumus F."/>
            <person name="Mcmullan M."/>
            <person name="Sanges R."/>
            <person name="Schmutz J."/>
            <person name="Toseland A."/>
            <person name="Valas R."/>
            <person name="Veluchamy A."/>
            <person name="Ward B.J."/>
            <person name="Allen A."/>
            <person name="Barry K."/>
            <person name="Falciatore A."/>
            <person name="Ferrante M."/>
            <person name="Fortunato A.E."/>
            <person name="Gloeckner G."/>
            <person name="Gruber A."/>
            <person name="Hipkin R."/>
            <person name="Janech M."/>
            <person name="Kroth P."/>
            <person name="Leese F."/>
            <person name="Lindquist E."/>
            <person name="Lyon B.R."/>
            <person name="Martin J."/>
            <person name="Mayer C."/>
            <person name="Parker M."/>
            <person name="Quesneville H."/>
            <person name="Raymond J."/>
            <person name="Uhlig C."/>
            <person name="Valentin K.U."/>
            <person name="Worden A.Z."/>
            <person name="Armbrust E.V."/>
            <person name="Bowler C."/>
            <person name="Green B."/>
            <person name="Moulton V."/>
            <person name="Van Oosterhout C."/>
            <person name="Grigoriev I."/>
        </authorList>
    </citation>
    <scope>NUCLEOTIDE SEQUENCE [LARGE SCALE GENOMIC DNA]</scope>
    <source>
        <strain evidence="8 9">CCMP1102</strain>
    </source>
</reference>
<dbReference type="Pfam" id="PF03942">
    <property type="entry name" value="DTW"/>
    <property type="match status" value="1"/>
</dbReference>
<evidence type="ECO:0000313" key="8">
    <source>
        <dbReference type="EMBL" id="OEU10279.1"/>
    </source>
</evidence>
<comment type="catalytic activity">
    <reaction evidence="5">
        <text>a uridine in tRNA + S-adenosyl-L-methionine = a 3-[(3S)-3-amino-3-carboxypropyl]uridine in tRNA + S-methyl-5'-thioadenosine + H(+)</text>
        <dbReference type="Rhea" id="RHEA:62432"/>
        <dbReference type="Rhea" id="RHEA-COMP:13339"/>
        <dbReference type="Rhea" id="RHEA-COMP:16092"/>
        <dbReference type="ChEBI" id="CHEBI:15378"/>
        <dbReference type="ChEBI" id="CHEBI:17509"/>
        <dbReference type="ChEBI" id="CHEBI:59789"/>
        <dbReference type="ChEBI" id="CHEBI:65315"/>
        <dbReference type="ChEBI" id="CHEBI:82930"/>
        <dbReference type="EC" id="2.5.1.25"/>
    </reaction>
</comment>
<feature type="region of interest" description="Disordered" evidence="6">
    <location>
        <begin position="203"/>
        <end position="238"/>
    </location>
</feature>
<evidence type="ECO:0000256" key="4">
    <source>
        <dbReference type="ARBA" id="ARBA00022694"/>
    </source>
</evidence>
<feature type="compositionally biased region" description="Acidic residues" evidence="6">
    <location>
        <begin position="397"/>
        <end position="411"/>
    </location>
</feature>
<proteinExistence type="predicted"/>
<evidence type="ECO:0000256" key="6">
    <source>
        <dbReference type="SAM" id="MobiDB-lite"/>
    </source>
</evidence>
<keyword evidence="3" id="KW-0949">S-adenosyl-L-methionine</keyword>
<dbReference type="PANTHER" id="PTHR16148:SF14">
    <property type="entry name" value="MYND-TYPE DOMAIN-CONTAINING PROTEIN"/>
    <property type="match status" value="1"/>
</dbReference>
<dbReference type="PANTHER" id="PTHR16148">
    <property type="entry name" value="NF-KAPPA-B-REPRESSING FACTOR-RELATED"/>
    <property type="match status" value="1"/>
</dbReference>
<dbReference type="GO" id="GO:0008033">
    <property type="term" value="P:tRNA processing"/>
    <property type="evidence" value="ECO:0007669"/>
    <property type="project" value="UniProtKB-KW"/>
</dbReference>
<feature type="compositionally biased region" description="Low complexity" evidence="6">
    <location>
        <begin position="203"/>
        <end position="220"/>
    </location>
</feature>
<evidence type="ECO:0000256" key="2">
    <source>
        <dbReference type="ARBA" id="ARBA00022679"/>
    </source>
</evidence>